<dbReference type="InterPro" id="IPR029068">
    <property type="entry name" value="Glyas_Bleomycin-R_OHBP_Dase"/>
</dbReference>
<sequence length="242" mass="26930">MAETTIPILPCRTLRPVLDFYTALGFEVTFEQRSPNPYAVVRRGGIQLHFFGMKHYDPAQSYSTCYVRTDDVDGLYADFRAGLRAAYGRLPTRGLPRLGPLKDTSHGMRQFLLTDPGGNCVRVGQEISDDHRHRPAPEDPFAKALHHATLFADSRDDPEAAVTILDRALNLSDARPTPAQLLRLLVLRADLAVRLGDEETAAATLAAASAAELDDEERESLRDDLERLAELRLDGTRCRHQP</sequence>
<feature type="domain" description="Glyoxalase/fosfomycin resistance/dioxygenase" evidence="2">
    <location>
        <begin position="11"/>
        <end position="121"/>
    </location>
</feature>
<dbReference type="Pfam" id="PF00903">
    <property type="entry name" value="Glyoxalase"/>
    <property type="match status" value="1"/>
</dbReference>
<name>A0ABX3YF56_9ACTN</name>
<reference evidence="3 4" key="1">
    <citation type="submission" date="2016-12" db="EMBL/GenBank/DDBJ databases">
        <title>Genome Mining:The Detection of Biosynthetic Gene Clusters to Aid in the Expression of Curamycin A produced by Streptomyces sp. strain CZA14.</title>
        <authorList>
            <person name="Durrell K.A."/>
            <person name="Kirby B.M."/>
            <person name="Khan W."/>
            <person name="Mthethwa T."/>
            <person name="Le Roes-Hill M."/>
        </authorList>
    </citation>
    <scope>NUCLEOTIDE SEQUENCE [LARGE SCALE GENOMIC DNA]</scope>
    <source>
        <strain evidence="3 4">CZA14</strain>
    </source>
</reference>
<keyword evidence="3" id="KW-0223">Dioxygenase</keyword>
<dbReference type="SUPFAM" id="SSF54593">
    <property type="entry name" value="Glyoxalase/Bleomycin resistance protein/Dihydroxybiphenyl dioxygenase"/>
    <property type="match status" value="1"/>
</dbReference>
<dbReference type="Gene3D" id="3.10.180.10">
    <property type="entry name" value="2,3-Dihydroxybiphenyl 1,2-Dioxygenase, domain 1"/>
    <property type="match status" value="1"/>
</dbReference>
<keyword evidence="1" id="KW-0046">Antibiotic resistance</keyword>
<keyword evidence="4" id="KW-1185">Reference proteome</keyword>
<dbReference type="InterPro" id="IPR004360">
    <property type="entry name" value="Glyas_Fos-R_dOase_dom"/>
</dbReference>
<dbReference type="GO" id="GO:0051213">
    <property type="term" value="F:dioxygenase activity"/>
    <property type="evidence" value="ECO:0007669"/>
    <property type="project" value="UniProtKB-KW"/>
</dbReference>
<protein>
    <submittedName>
        <fullName evidence="3">Glyoxalase/bleomycin resistance/extradiol dioxygenase family protein</fullName>
    </submittedName>
</protein>
<dbReference type="InterPro" id="IPR000335">
    <property type="entry name" value="Bleomycin-R"/>
</dbReference>
<evidence type="ECO:0000259" key="2">
    <source>
        <dbReference type="Pfam" id="PF00903"/>
    </source>
</evidence>
<accession>A0ABX3YF56</accession>
<evidence type="ECO:0000313" key="3">
    <source>
        <dbReference type="EMBL" id="OSZ58094.1"/>
    </source>
</evidence>
<evidence type="ECO:0000313" key="4">
    <source>
        <dbReference type="Proteomes" id="UP000194266"/>
    </source>
</evidence>
<comment type="caution">
    <text evidence="3">The sequence shown here is derived from an EMBL/GenBank/DDBJ whole genome shotgun (WGS) entry which is preliminary data.</text>
</comment>
<proteinExistence type="predicted"/>
<dbReference type="CDD" id="cd08349">
    <property type="entry name" value="BLMA_like"/>
    <property type="match status" value="1"/>
</dbReference>
<dbReference type="Proteomes" id="UP000194266">
    <property type="component" value="Unassembled WGS sequence"/>
</dbReference>
<dbReference type="RefSeq" id="WP_086171317.1">
    <property type="nucleotide sequence ID" value="NZ_MRYD01000144.1"/>
</dbReference>
<keyword evidence="3" id="KW-0560">Oxidoreductase</keyword>
<evidence type="ECO:0000256" key="1">
    <source>
        <dbReference type="ARBA" id="ARBA00023251"/>
    </source>
</evidence>
<gene>
    <name evidence="3" type="ORF">OQI_23595</name>
</gene>
<organism evidence="3 4">
    <name type="scientific">Streptomyces pharetrae CZA14</name>
    <dbReference type="NCBI Taxonomy" id="1144883"/>
    <lineage>
        <taxon>Bacteria</taxon>
        <taxon>Bacillati</taxon>
        <taxon>Actinomycetota</taxon>
        <taxon>Actinomycetes</taxon>
        <taxon>Kitasatosporales</taxon>
        <taxon>Streptomycetaceae</taxon>
        <taxon>Streptomyces</taxon>
    </lineage>
</organism>
<dbReference type="EMBL" id="MRYD01000144">
    <property type="protein sequence ID" value="OSZ58094.1"/>
    <property type="molecule type" value="Genomic_DNA"/>
</dbReference>